<dbReference type="CDD" id="cd07302">
    <property type="entry name" value="CHD"/>
    <property type="match status" value="1"/>
</dbReference>
<protein>
    <submittedName>
        <fullName evidence="2">Class 3 adenylate cyclase/tetratricopeptide (TPR) repeat protein</fullName>
    </submittedName>
</protein>
<proteinExistence type="predicted"/>
<name>A0A840I1N6_9PROT</name>
<dbReference type="Proteomes" id="UP000563524">
    <property type="component" value="Unassembled WGS sequence"/>
</dbReference>
<dbReference type="PANTHER" id="PTHR43081">
    <property type="entry name" value="ADENYLATE CYCLASE, TERMINAL-DIFFERENTIATION SPECIFIC-RELATED"/>
    <property type="match status" value="1"/>
</dbReference>
<evidence type="ECO:0000313" key="2">
    <source>
        <dbReference type="EMBL" id="MBB4658152.1"/>
    </source>
</evidence>
<dbReference type="SMART" id="SM00028">
    <property type="entry name" value="TPR"/>
    <property type="match status" value="2"/>
</dbReference>
<feature type="domain" description="Guanylate cyclase" evidence="1">
    <location>
        <begin position="14"/>
        <end position="127"/>
    </location>
</feature>
<comment type="caution">
    <text evidence="2">The sequence shown here is derived from an EMBL/GenBank/DDBJ whole genome shotgun (WGS) entry which is preliminary data.</text>
</comment>
<dbReference type="Gene3D" id="1.25.40.10">
    <property type="entry name" value="Tetratricopeptide repeat domain"/>
    <property type="match status" value="2"/>
</dbReference>
<dbReference type="InterPro" id="IPR050697">
    <property type="entry name" value="Adenylyl/Guanylyl_Cyclase_3/4"/>
</dbReference>
<dbReference type="RefSeq" id="WP_183815761.1">
    <property type="nucleotide sequence ID" value="NZ_JACHOB010000001.1"/>
</dbReference>
<keyword evidence="3" id="KW-1185">Reference proteome</keyword>
<gene>
    <name evidence="2" type="ORF">GGQ59_000652</name>
</gene>
<dbReference type="EMBL" id="JACHOB010000001">
    <property type="protein sequence ID" value="MBB4658152.1"/>
    <property type="molecule type" value="Genomic_DNA"/>
</dbReference>
<accession>A0A840I1N6</accession>
<dbReference type="Pfam" id="PF00211">
    <property type="entry name" value="Guanylate_cyc"/>
    <property type="match status" value="1"/>
</dbReference>
<dbReference type="InterPro" id="IPR001054">
    <property type="entry name" value="A/G_cyclase"/>
</dbReference>
<dbReference type="PANTHER" id="PTHR43081:SF19">
    <property type="entry name" value="PH-SENSITIVE ADENYLATE CYCLASE RV1264"/>
    <property type="match status" value="1"/>
</dbReference>
<dbReference type="SMART" id="SM00044">
    <property type="entry name" value="CYCc"/>
    <property type="match status" value="1"/>
</dbReference>
<dbReference type="InterPro" id="IPR029787">
    <property type="entry name" value="Nucleotide_cyclase"/>
</dbReference>
<evidence type="ECO:0000313" key="3">
    <source>
        <dbReference type="Proteomes" id="UP000563524"/>
    </source>
</evidence>
<organism evidence="2 3">
    <name type="scientific">Parvularcula dongshanensis</name>
    <dbReference type="NCBI Taxonomy" id="1173995"/>
    <lineage>
        <taxon>Bacteria</taxon>
        <taxon>Pseudomonadati</taxon>
        <taxon>Pseudomonadota</taxon>
        <taxon>Alphaproteobacteria</taxon>
        <taxon>Parvularculales</taxon>
        <taxon>Parvularculaceae</taxon>
        <taxon>Parvularcula</taxon>
    </lineage>
</organism>
<dbReference type="GO" id="GO:0006171">
    <property type="term" value="P:cAMP biosynthetic process"/>
    <property type="evidence" value="ECO:0007669"/>
    <property type="project" value="TreeGrafter"/>
</dbReference>
<dbReference type="Gene3D" id="3.30.70.1230">
    <property type="entry name" value="Nucleotide cyclase"/>
    <property type="match status" value="1"/>
</dbReference>
<reference evidence="2 3" key="1">
    <citation type="submission" date="2020-08" db="EMBL/GenBank/DDBJ databases">
        <title>Genomic Encyclopedia of Type Strains, Phase IV (KMG-IV): sequencing the most valuable type-strain genomes for metagenomic binning, comparative biology and taxonomic classification.</title>
        <authorList>
            <person name="Goeker M."/>
        </authorList>
    </citation>
    <scope>NUCLEOTIDE SEQUENCE [LARGE SCALE GENOMIC DNA]</scope>
    <source>
        <strain evidence="2 3">DSM 102850</strain>
    </source>
</reference>
<dbReference type="InterPro" id="IPR011990">
    <property type="entry name" value="TPR-like_helical_dom_sf"/>
</dbReference>
<dbReference type="GO" id="GO:0004016">
    <property type="term" value="F:adenylate cyclase activity"/>
    <property type="evidence" value="ECO:0007669"/>
    <property type="project" value="UniProtKB-ARBA"/>
</dbReference>
<dbReference type="GO" id="GO:0035556">
    <property type="term" value="P:intracellular signal transduction"/>
    <property type="evidence" value="ECO:0007669"/>
    <property type="project" value="InterPro"/>
</dbReference>
<dbReference type="PROSITE" id="PS50125">
    <property type="entry name" value="GUANYLATE_CYCLASE_2"/>
    <property type="match status" value="1"/>
</dbReference>
<sequence length="610" mass="64767">MSTTAAPERRRLTTILAADVCRYAALSEADGEGTLDAVEALTTRVQEVVEAQDGRLFHRAGDGFLAELPSATAALKAARALQASLSSHPILADGHGLCLRIGLHTGEARVAGPDLLGHAVNVAARLQGEAKPCGIVLSEATRILCEPGVPMRRMGELKLKNLREPVTAYEVTPRTGLGGQVAALLHLGWVRRNKGPLSAAVVLVLLVNAYLLQDVVRRGHAERAEAAAAERLAAIEENARILAERLAEAEGQSGAVAREATEAAALSLLRSDEPLKAEATQLAVSGDLLGAAHALRAVYERQAAEGSPREVLAETALQVGALSFARDQALAGWAYERAYEARPRDPVVLLRLAAIGIDQGRPEDARAALVALLGTSPEARYAVEAELLLGSLARDDRRFEEAERRYRRALLVARDTNLAQQEGAALASLGSLAFMRLAEAEGDDAFAGRQALGTEAKLFLERALRIARTTQDTELASSVLGTLGNVANALDHTEEAARYYEERLALEQDEGDRQAVASVAFNLAGLAAKRGDRAARDRYAALALDAAEAGRIDGMIGYLVMARAGYAVEDGDPAAACRLLAENADHLPSDEPSLAEMRAFMLPGLDCRAP</sequence>
<dbReference type="SUPFAM" id="SSF55073">
    <property type="entry name" value="Nucleotide cyclase"/>
    <property type="match status" value="1"/>
</dbReference>
<dbReference type="InterPro" id="IPR019734">
    <property type="entry name" value="TPR_rpt"/>
</dbReference>
<evidence type="ECO:0000259" key="1">
    <source>
        <dbReference type="PROSITE" id="PS50125"/>
    </source>
</evidence>
<dbReference type="AlphaFoldDB" id="A0A840I1N6"/>
<dbReference type="SUPFAM" id="SSF48452">
    <property type="entry name" value="TPR-like"/>
    <property type="match status" value="1"/>
</dbReference>